<accession>A0A401U9D4</accession>
<keyword evidence="2" id="KW-1185">Reference proteome</keyword>
<dbReference type="AlphaFoldDB" id="A0A401U9D4"/>
<proteinExistence type="predicted"/>
<reference evidence="1 2" key="1">
    <citation type="submission" date="2018-11" db="EMBL/GenBank/DDBJ databases">
        <title>Chryseotalea sanarue gen. nov., sp., nov., a member of the family Cytophagaceae, isolated from a brackish lake in Hamamatsu Japan.</title>
        <authorList>
            <person name="Maejima Y."/>
            <person name="Iino T."/>
            <person name="Muraguchi Y."/>
            <person name="Fukuda K."/>
            <person name="Ohkuma M."/>
            <person name="Moriuchi R."/>
            <person name="Dohra H."/>
            <person name="Kimbara K."/>
            <person name="Shintani M."/>
        </authorList>
    </citation>
    <scope>NUCLEOTIDE SEQUENCE [LARGE SCALE GENOMIC DNA]</scope>
    <source>
        <strain evidence="1 2">Ys</strain>
    </source>
</reference>
<evidence type="ECO:0000313" key="1">
    <source>
        <dbReference type="EMBL" id="GCC51492.1"/>
    </source>
</evidence>
<dbReference type="Gene3D" id="2.120.10.10">
    <property type="match status" value="1"/>
</dbReference>
<protein>
    <submittedName>
        <fullName evidence="1">Exo-alpha-sialidase</fullName>
    </submittedName>
</protein>
<gene>
    <name evidence="1" type="ORF">SanaruYs_17170</name>
</gene>
<sequence length="425" mass="47125">MAANAQFKNIKLAEAKAGDKFQPCEPSIAINLKDKNNIVVGVILDRIIYTEDGGTTWKDATVTSPFGVYGDPAVVSDSKGDFYFFHLADPSGEGRSNEAWLDRIVVNKSKDKGASWGEGFSIGHNPPKDQDKQWPVISPKTGNIYVAWTQFDQYGSKDPACQSNIMFSKSANKGEKWSTPIILSQTPGDCIDDDNTAEGAVPAVSSDGKLFVAWSNQGKIFFDRSFDSGDTWLRNDLAIFEHVGGWAMDIPGIMRANGMPVLVCDNNPKSSASGMLYLVWADQRNGKDNTDIFFSRSNNFGDNWTQPTLINNDTSGKHQFFPWVTIDHKTGYIYTVFYDRREQDGNATDVYLAYSINAGISFTNVKISETSFVPDEDVFFGDYTNIAAHDGVIAPVWTRMDEGKTSVWTTIIKHEDLVKLAETKK</sequence>
<dbReference type="SUPFAM" id="SSF50939">
    <property type="entry name" value="Sialidases"/>
    <property type="match status" value="1"/>
</dbReference>
<evidence type="ECO:0000313" key="2">
    <source>
        <dbReference type="Proteomes" id="UP000288227"/>
    </source>
</evidence>
<dbReference type="EMBL" id="BHXQ01000003">
    <property type="protein sequence ID" value="GCC51492.1"/>
    <property type="molecule type" value="Genomic_DNA"/>
</dbReference>
<dbReference type="Gene3D" id="2.130.10.10">
    <property type="entry name" value="YVTN repeat-like/Quinoprotein amine dehydrogenase"/>
    <property type="match status" value="1"/>
</dbReference>
<dbReference type="CDD" id="cd15482">
    <property type="entry name" value="Sialidase_non-viral"/>
    <property type="match status" value="2"/>
</dbReference>
<dbReference type="InterPro" id="IPR015943">
    <property type="entry name" value="WD40/YVTN_repeat-like_dom_sf"/>
</dbReference>
<organism evidence="1 2">
    <name type="scientific">Chryseotalea sanaruensis</name>
    <dbReference type="NCBI Taxonomy" id="2482724"/>
    <lineage>
        <taxon>Bacteria</taxon>
        <taxon>Pseudomonadati</taxon>
        <taxon>Bacteroidota</taxon>
        <taxon>Cytophagia</taxon>
        <taxon>Cytophagales</taxon>
        <taxon>Chryseotaleaceae</taxon>
        <taxon>Chryseotalea</taxon>
    </lineage>
</organism>
<dbReference type="Proteomes" id="UP000288227">
    <property type="component" value="Unassembled WGS sequence"/>
</dbReference>
<name>A0A401U9D4_9BACT</name>
<dbReference type="InterPro" id="IPR036278">
    <property type="entry name" value="Sialidase_sf"/>
</dbReference>
<comment type="caution">
    <text evidence="1">The sequence shown here is derived from an EMBL/GenBank/DDBJ whole genome shotgun (WGS) entry which is preliminary data.</text>
</comment>